<dbReference type="Proteomes" id="UP000827892">
    <property type="component" value="Chromosome IV"/>
</dbReference>
<proteinExistence type="predicted"/>
<feature type="signal peptide" evidence="3">
    <location>
        <begin position="1"/>
        <end position="18"/>
    </location>
</feature>
<keyword evidence="3" id="KW-0732">Signal</keyword>
<accession>A0AAE9AAY4</accession>
<evidence type="ECO:0000256" key="1">
    <source>
        <dbReference type="RuleBase" id="RU003425"/>
    </source>
</evidence>
<feature type="domain" description="MSP" evidence="4">
    <location>
        <begin position="113"/>
        <end position="220"/>
    </location>
</feature>
<evidence type="ECO:0000256" key="2">
    <source>
        <dbReference type="SAM" id="MobiDB-lite"/>
    </source>
</evidence>
<dbReference type="PANTHER" id="PTHR21515:SF10">
    <property type="entry name" value="MAJOR SPERM PROTEIN"/>
    <property type="match status" value="1"/>
</dbReference>
<sequence length="220" mass="24211">MFLIFSVIIFTIQATLWATTGCGSNNSGKSNPFKLRGKKSKTKFHVKGDTEVSKKGDLPIASTANKVQESPEDKKISQQGSVKKETSVQNPEFKKDDGKSQRTEKNEKNKKPLISVEPFGDLTFKVESESQIRLTFKNISEEKIMFKIKVSDQAYTVNPVFGTLEAGESSDVVVTHFSSPCKEAKLVTVNSKYVGEIDLAKSFRNAKPTGGPVTINLIAN</sequence>
<feature type="compositionally biased region" description="Polar residues" evidence="2">
    <location>
        <begin position="21"/>
        <end position="30"/>
    </location>
</feature>
<evidence type="ECO:0000313" key="6">
    <source>
        <dbReference type="Proteomes" id="UP000827892"/>
    </source>
</evidence>
<dbReference type="PROSITE" id="PS50202">
    <property type="entry name" value="MSP"/>
    <property type="match status" value="1"/>
</dbReference>
<dbReference type="EMBL" id="CP090894">
    <property type="protein sequence ID" value="ULT94988.1"/>
    <property type="molecule type" value="Genomic_DNA"/>
</dbReference>
<feature type="compositionally biased region" description="Basic and acidic residues" evidence="2">
    <location>
        <begin position="69"/>
        <end position="110"/>
    </location>
</feature>
<feature type="region of interest" description="Disordered" evidence="2">
    <location>
        <begin position="21"/>
        <end position="111"/>
    </location>
</feature>
<organism evidence="5 6">
    <name type="scientific">Caenorhabditis briggsae</name>
    <dbReference type="NCBI Taxonomy" id="6238"/>
    <lineage>
        <taxon>Eukaryota</taxon>
        <taxon>Metazoa</taxon>
        <taxon>Ecdysozoa</taxon>
        <taxon>Nematoda</taxon>
        <taxon>Chromadorea</taxon>
        <taxon>Rhabditida</taxon>
        <taxon>Rhabditina</taxon>
        <taxon>Rhabditomorpha</taxon>
        <taxon>Rhabditoidea</taxon>
        <taxon>Rhabditidae</taxon>
        <taxon>Peloderinae</taxon>
        <taxon>Caenorhabditis</taxon>
    </lineage>
</organism>
<dbReference type="Gene3D" id="2.60.40.10">
    <property type="entry name" value="Immunoglobulins"/>
    <property type="match status" value="1"/>
</dbReference>
<reference evidence="5 6" key="1">
    <citation type="submission" date="2022-05" db="EMBL/GenBank/DDBJ databases">
        <title>Chromosome-level reference genomes for two strains of Caenorhabditis briggsae: an improved platform for comparative genomics.</title>
        <authorList>
            <person name="Stevens L."/>
            <person name="Andersen E.C."/>
        </authorList>
    </citation>
    <scope>NUCLEOTIDE SEQUENCE [LARGE SCALE GENOMIC DNA]</scope>
    <source>
        <strain evidence="5">QX1410_ONT</strain>
        <tissue evidence="5">Whole-organism</tissue>
    </source>
</reference>
<keyword evidence="1" id="KW-0963">Cytoplasm</keyword>
<dbReference type="InterPro" id="IPR000535">
    <property type="entry name" value="MSP_dom"/>
</dbReference>
<gene>
    <name evidence="5" type="ORF">L3Y34_004022</name>
</gene>
<evidence type="ECO:0000256" key="3">
    <source>
        <dbReference type="SAM" id="SignalP"/>
    </source>
</evidence>
<dbReference type="PANTHER" id="PTHR21515">
    <property type="entry name" value="MAJOR SPERM PROTEIN"/>
    <property type="match status" value="1"/>
</dbReference>
<feature type="chain" id="PRO_5041995229" description="Major sperm protein" evidence="3">
    <location>
        <begin position="19"/>
        <end position="220"/>
    </location>
</feature>
<evidence type="ECO:0000313" key="5">
    <source>
        <dbReference type="EMBL" id="ULT94988.1"/>
    </source>
</evidence>
<comment type="function">
    <text evidence="1">Central component in molecular interactions underlying sperm crawling. Forms an extensive filament system that extends from sperm villipoda, along the leading edge of the pseudopod.</text>
</comment>
<name>A0AAE9AAY4_CAEBR</name>
<dbReference type="AlphaFoldDB" id="A0AAE9AAY4"/>
<dbReference type="InterPro" id="IPR013783">
    <property type="entry name" value="Ig-like_fold"/>
</dbReference>
<dbReference type="SUPFAM" id="SSF49354">
    <property type="entry name" value="PapD-like"/>
    <property type="match status" value="1"/>
</dbReference>
<dbReference type="Pfam" id="PF00635">
    <property type="entry name" value="Motile_Sperm"/>
    <property type="match status" value="1"/>
</dbReference>
<feature type="compositionally biased region" description="Basic and acidic residues" evidence="2">
    <location>
        <begin position="46"/>
        <end position="57"/>
    </location>
</feature>
<feature type="compositionally biased region" description="Basic residues" evidence="2">
    <location>
        <begin position="35"/>
        <end position="45"/>
    </location>
</feature>
<dbReference type="InterPro" id="IPR008962">
    <property type="entry name" value="PapD-like_sf"/>
</dbReference>
<keyword evidence="1" id="KW-0206">Cytoskeleton</keyword>
<evidence type="ECO:0000259" key="4">
    <source>
        <dbReference type="PROSITE" id="PS50202"/>
    </source>
</evidence>
<protein>
    <recommendedName>
        <fullName evidence="1">Major sperm protein</fullName>
    </recommendedName>
</protein>